<name>A0A3Q9C3F8_9ACTN</name>
<dbReference type="EMBL" id="CP034463">
    <property type="protein sequence ID" value="AZP20961.1"/>
    <property type="molecule type" value="Genomic_DNA"/>
</dbReference>
<dbReference type="SMART" id="SM01110">
    <property type="entry name" value="Cutinase"/>
    <property type="match status" value="1"/>
</dbReference>
<dbReference type="Proteomes" id="UP000280197">
    <property type="component" value="Chromosome"/>
</dbReference>
<dbReference type="PROSITE" id="PS51935">
    <property type="entry name" value="NLPC_P60"/>
    <property type="match status" value="1"/>
</dbReference>
<dbReference type="PANTHER" id="PTHR33630">
    <property type="entry name" value="CUTINASE RV1984C-RELATED-RELATED"/>
    <property type="match status" value="1"/>
</dbReference>
<dbReference type="AlphaFoldDB" id="A0A3Q9C3F8"/>
<dbReference type="SUPFAM" id="SSF54001">
    <property type="entry name" value="Cysteine proteinases"/>
    <property type="match status" value="1"/>
</dbReference>
<feature type="domain" description="NlpC/P60" evidence="8">
    <location>
        <begin position="311"/>
        <end position="467"/>
    </location>
</feature>
<dbReference type="GO" id="GO:0052689">
    <property type="term" value="F:carboxylic ester hydrolase activity"/>
    <property type="evidence" value="ECO:0007669"/>
    <property type="project" value="UniProtKB-KW"/>
</dbReference>
<gene>
    <name evidence="9" type="ORF">EJC51_35755</name>
</gene>
<dbReference type="Gene3D" id="3.90.1720.10">
    <property type="entry name" value="endopeptidase domain like (from Nostoc punctiforme)"/>
    <property type="match status" value="1"/>
</dbReference>
<dbReference type="KEGG" id="saqu:EJC51_35755"/>
<dbReference type="InterPro" id="IPR038765">
    <property type="entry name" value="Papain-like_cys_pep_sf"/>
</dbReference>
<keyword evidence="10" id="KW-1185">Reference proteome</keyword>
<comment type="similarity">
    <text evidence="1">Belongs to the peptidase C40 family.</text>
</comment>
<evidence type="ECO:0000256" key="1">
    <source>
        <dbReference type="ARBA" id="ARBA00007074"/>
    </source>
</evidence>
<dbReference type="InterPro" id="IPR000064">
    <property type="entry name" value="NLP_P60_dom"/>
</dbReference>
<evidence type="ECO:0000256" key="4">
    <source>
        <dbReference type="ARBA" id="ARBA00022670"/>
    </source>
</evidence>
<dbReference type="Pfam" id="PF00877">
    <property type="entry name" value="NLPC_P60"/>
    <property type="match status" value="1"/>
</dbReference>
<evidence type="ECO:0000256" key="5">
    <source>
        <dbReference type="ARBA" id="ARBA00022801"/>
    </source>
</evidence>
<evidence type="ECO:0000256" key="6">
    <source>
        <dbReference type="ARBA" id="ARBA00022807"/>
    </source>
</evidence>
<protein>
    <submittedName>
        <fullName evidence="9">Cutinase family protein</fullName>
    </submittedName>
</protein>
<evidence type="ECO:0000256" key="7">
    <source>
        <dbReference type="ARBA" id="ARBA00023157"/>
    </source>
</evidence>
<keyword evidence="6" id="KW-0788">Thiol protease</keyword>
<keyword evidence="4" id="KW-0645">Protease</keyword>
<proteinExistence type="inferred from homology"/>
<dbReference type="PANTHER" id="PTHR33630:SF9">
    <property type="entry name" value="CUTINASE 4"/>
    <property type="match status" value="1"/>
</dbReference>
<evidence type="ECO:0000256" key="3">
    <source>
        <dbReference type="ARBA" id="ARBA00022487"/>
    </source>
</evidence>
<dbReference type="SUPFAM" id="SSF53474">
    <property type="entry name" value="alpha/beta-Hydrolases"/>
    <property type="match status" value="1"/>
</dbReference>
<evidence type="ECO:0000313" key="9">
    <source>
        <dbReference type="EMBL" id="AZP20961.1"/>
    </source>
</evidence>
<sequence>MAAPVLRVRPDMTRSRPAARGILVTLLAAVALLTGLLSPLVPAARADDPVCTKVTIIGVRGSGEGYEGAYGMGNTAGPAAQAAADLLVSHYGHARSDISTTSLFYPAAEATDILNWWDSARTGAEALDTLVTDTYRRCPSTRIGLVGYSQGAGVINMAMQLISERHGHVAQAVRGALLIADPFRDGRQSYAQNITAAGGMRSGNGLRGMLRRQAVPASFQGVTRDICRDGDGVCGTIFEETVQSAIQAALSSATHTSYMNCCSGFDVLREYGQQLGWRLAQNPDGGGTAPVPPTPAWNPGKDCGVTVTAPTQAAGYAVQAACSQVAAGTWYSWGGGHGPTPGASYGFVDVSDPERSKNDPYRKGFDCSGLVRWAWSEAVGHDMIGQRTAAQEFALPAAARFTTSDGTAPLQPGDLVFWGSPIHHVAIYLGNGKVVEARESDTKIMVADFGSHRNYTGAIRLSGDAAAPGAGGPNSTWGTDVNVRSAPALSGAVVTTFAGPTAITIKCQKHGESVTAEGYTNDAWSFLPEYGGWVNNIFVQGKAWLDGIPACDGDPGGGSGRHSTWGTSVNVRPLPSRGGTPVATFSAPMSIAIQCQKRAESVTAEGYTNDVWSYLPDYRGWVSNIYIQGPDWLDGVPACDGNTGGGSGQFSTWGTDVNTRQRPSVSAPLGPVFSGPTRVTISCQKHAESVTAEGITNDAWSYLPDHQAWISNIFLQGPAWLDGVPTCGSSTTPVGNGGHRMWASDVKVRKDSSTATDVVHTFTAPTDVRVTCQAQGQSVTAEGITNSAWSYLPDYGGWISNIFLQGPAWLEDVPSCGTTRPGNPPNMT</sequence>
<comment type="similarity">
    <text evidence="2">Belongs to the cutinase family.</text>
</comment>
<accession>A0A3Q9C3F8</accession>
<dbReference type="InterPro" id="IPR000675">
    <property type="entry name" value="Cutinase/axe"/>
</dbReference>
<dbReference type="Pfam" id="PF01083">
    <property type="entry name" value="Cutinase"/>
    <property type="match status" value="1"/>
</dbReference>
<keyword evidence="5" id="KW-0378">Hydrolase</keyword>
<dbReference type="GO" id="GO:0008234">
    <property type="term" value="F:cysteine-type peptidase activity"/>
    <property type="evidence" value="ECO:0007669"/>
    <property type="project" value="UniProtKB-KW"/>
</dbReference>
<organism evidence="9 10">
    <name type="scientific">Streptomyces aquilus</name>
    <dbReference type="NCBI Taxonomy" id="2548456"/>
    <lineage>
        <taxon>Bacteria</taxon>
        <taxon>Bacillati</taxon>
        <taxon>Actinomycetota</taxon>
        <taxon>Actinomycetes</taxon>
        <taxon>Kitasatosporales</taxon>
        <taxon>Streptomycetaceae</taxon>
        <taxon>Streptomyces</taxon>
    </lineage>
</organism>
<keyword evidence="7" id="KW-1015">Disulfide bond</keyword>
<keyword evidence="3" id="KW-0719">Serine esterase</keyword>
<reference evidence="9 10" key="1">
    <citation type="submission" date="2018-12" db="EMBL/GenBank/DDBJ databases">
        <authorList>
            <person name="Li K."/>
        </authorList>
    </citation>
    <scope>NUCLEOTIDE SEQUENCE [LARGE SCALE GENOMIC DNA]</scope>
    <source>
        <strain evidence="10">CR22</strain>
    </source>
</reference>
<evidence type="ECO:0000256" key="2">
    <source>
        <dbReference type="ARBA" id="ARBA00007534"/>
    </source>
</evidence>
<evidence type="ECO:0000313" key="10">
    <source>
        <dbReference type="Proteomes" id="UP000280197"/>
    </source>
</evidence>
<dbReference type="Gene3D" id="3.40.50.1820">
    <property type="entry name" value="alpha/beta hydrolase"/>
    <property type="match status" value="1"/>
</dbReference>
<dbReference type="InterPro" id="IPR029058">
    <property type="entry name" value="AB_hydrolase_fold"/>
</dbReference>
<evidence type="ECO:0000259" key="8">
    <source>
        <dbReference type="PROSITE" id="PS51935"/>
    </source>
</evidence>
<dbReference type="GO" id="GO:0006508">
    <property type="term" value="P:proteolysis"/>
    <property type="evidence" value="ECO:0007669"/>
    <property type="project" value="UniProtKB-KW"/>
</dbReference>